<keyword evidence="2 11" id="KW-0575">Peroxidase</keyword>
<dbReference type="InterPro" id="IPR011008">
    <property type="entry name" value="Dimeric_a/b-barrel"/>
</dbReference>
<evidence type="ECO:0000256" key="1">
    <source>
        <dbReference type="ARBA" id="ARBA00001970"/>
    </source>
</evidence>
<reference evidence="12" key="1">
    <citation type="journal article" date="2019" name="Int. J. Syst. Evol. Microbiol.">
        <title>The Global Catalogue of Microorganisms (GCM) 10K type strain sequencing project: providing services to taxonomists for standard genome sequencing and annotation.</title>
        <authorList>
            <consortium name="The Broad Institute Genomics Platform"/>
            <consortium name="The Broad Institute Genome Sequencing Center for Infectious Disease"/>
            <person name="Wu L."/>
            <person name="Ma J."/>
        </authorList>
    </citation>
    <scope>NUCLEOTIDE SEQUENCE [LARGE SCALE GENOMIC DNA]</scope>
    <source>
        <strain evidence="12">IBRC-M 10908</strain>
    </source>
</reference>
<dbReference type="PROSITE" id="PS51318">
    <property type="entry name" value="TAT"/>
    <property type="match status" value="1"/>
</dbReference>
<dbReference type="PANTHER" id="PTHR30521">
    <property type="entry name" value="DEFERROCHELATASE/PEROXIDASE"/>
    <property type="match status" value="1"/>
</dbReference>
<evidence type="ECO:0000256" key="8">
    <source>
        <dbReference type="ARBA" id="ARBA00025737"/>
    </source>
</evidence>
<dbReference type="SUPFAM" id="SSF54909">
    <property type="entry name" value="Dimeric alpha+beta barrel"/>
    <property type="match status" value="1"/>
</dbReference>
<evidence type="ECO:0000256" key="4">
    <source>
        <dbReference type="ARBA" id="ARBA00022723"/>
    </source>
</evidence>
<protein>
    <submittedName>
        <fullName evidence="11">Dyp-type peroxidase</fullName>
    </submittedName>
</protein>
<evidence type="ECO:0000256" key="3">
    <source>
        <dbReference type="ARBA" id="ARBA00022617"/>
    </source>
</evidence>
<dbReference type="Proteomes" id="UP001595823">
    <property type="component" value="Unassembled WGS sequence"/>
</dbReference>
<evidence type="ECO:0000259" key="9">
    <source>
        <dbReference type="Pfam" id="PF04261"/>
    </source>
</evidence>
<feature type="domain" description="Dyp-type peroxidase N-terminal" evidence="9">
    <location>
        <begin position="57"/>
        <end position="201"/>
    </location>
</feature>
<comment type="caution">
    <text evidence="11">The sequence shown here is derived from an EMBL/GenBank/DDBJ whole genome shotgun (WGS) entry which is preliminary data.</text>
</comment>
<dbReference type="EMBL" id="JBHSDK010000015">
    <property type="protein sequence ID" value="MFC4335967.1"/>
    <property type="molecule type" value="Genomic_DNA"/>
</dbReference>
<evidence type="ECO:0000256" key="5">
    <source>
        <dbReference type="ARBA" id="ARBA00022729"/>
    </source>
</evidence>
<comment type="cofactor">
    <cofactor evidence="1">
        <name>heme b</name>
        <dbReference type="ChEBI" id="CHEBI:60344"/>
    </cofactor>
</comment>
<keyword evidence="5" id="KW-0732">Signal</keyword>
<organism evidence="11 12">
    <name type="scientific">Salininema proteolyticum</name>
    <dbReference type="NCBI Taxonomy" id="1607685"/>
    <lineage>
        <taxon>Bacteria</taxon>
        <taxon>Bacillati</taxon>
        <taxon>Actinomycetota</taxon>
        <taxon>Actinomycetes</taxon>
        <taxon>Glycomycetales</taxon>
        <taxon>Glycomycetaceae</taxon>
        <taxon>Salininema</taxon>
    </lineage>
</organism>
<dbReference type="Pfam" id="PF20628">
    <property type="entry name" value="Dyp_perox_C"/>
    <property type="match status" value="1"/>
</dbReference>
<evidence type="ECO:0000259" key="10">
    <source>
        <dbReference type="Pfam" id="PF20628"/>
    </source>
</evidence>
<name>A0ABV8TZ67_9ACTN</name>
<dbReference type="InterPro" id="IPR006311">
    <property type="entry name" value="TAT_signal"/>
</dbReference>
<dbReference type="Pfam" id="PF04261">
    <property type="entry name" value="Dyp_perox_N"/>
    <property type="match status" value="1"/>
</dbReference>
<dbReference type="InterPro" id="IPR006314">
    <property type="entry name" value="Dyp_peroxidase"/>
</dbReference>
<dbReference type="GO" id="GO:0004601">
    <property type="term" value="F:peroxidase activity"/>
    <property type="evidence" value="ECO:0007669"/>
    <property type="project" value="UniProtKB-KW"/>
</dbReference>
<keyword evidence="6" id="KW-0560">Oxidoreductase</keyword>
<evidence type="ECO:0000256" key="6">
    <source>
        <dbReference type="ARBA" id="ARBA00023002"/>
    </source>
</evidence>
<dbReference type="InterPro" id="IPR048327">
    <property type="entry name" value="Dyp_perox_N"/>
</dbReference>
<keyword evidence="4" id="KW-0479">Metal-binding</keyword>
<evidence type="ECO:0000313" key="12">
    <source>
        <dbReference type="Proteomes" id="UP001595823"/>
    </source>
</evidence>
<dbReference type="PANTHER" id="PTHR30521:SF4">
    <property type="entry name" value="DEFERROCHELATASE"/>
    <property type="match status" value="1"/>
</dbReference>
<keyword evidence="12" id="KW-1185">Reference proteome</keyword>
<dbReference type="PROSITE" id="PS51404">
    <property type="entry name" value="DYP_PEROXIDASE"/>
    <property type="match status" value="1"/>
</dbReference>
<proteinExistence type="inferred from homology"/>
<sequence>MGDKGISRRGLIAAGAFGVAGGAALGVGGTALALDAERPDSGPEVGTATVPFYGEHQAGVETPPPAHGLFFALDLKKGTDADRFARIMRLLTDDAARLTQGRAPLADTEPELAELPSNLTVTFGFGPSLFAKLGREDAMPENFAGLPAYESIDRLEDRWSGGDLLVQVCADDLMAVAHAQRMLLKDSRSFLGVRWVQRGFRNSAGVVEPEKTQRNVMGQLDGSANPRPGSEEFRETVWAGGSGPFAGGTTLALRRIRVDLETWDKLDVGSKEVHVGRRLADGAPLTGGKESDDPDLEAKENGLEVISPNAHVRRSTAPDGRKIYRRAYNYDDGPTSEGTSETGLLFASYQADLEQFTVIQERLAESDLLNNYTTPVGSAVFAIPPGCEEGGWAGETLF</sequence>
<keyword evidence="3" id="KW-0349">Heme</keyword>
<evidence type="ECO:0000256" key="2">
    <source>
        <dbReference type="ARBA" id="ARBA00022559"/>
    </source>
</evidence>
<dbReference type="NCBIfam" id="TIGR01413">
    <property type="entry name" value="Dyp_perox_fam"/>
    <property type="match status" value="1"/>
</dbReference>
<dbReference type="InterPro" id="IPR048328">
    <property type="entry name" value="Dyp_perox_C"/>
</dbReference>
<keyword evidence="7" id="KW-0408">Iron</keyword>
<dbReference type="RefSeq" id="WP_380621343.1">
    <property type="nucleotide sequence ID" value="NZ_JBHSDK010000015.1"/>
</dbReference>
<comment type="similarity">
    <text evidence="8">Belongs to the DyP-type peroxidase family.</text>
</comment>
<evidence type="ECO:0000256" key="7">
    <source>
        <dbReference type="ARBA" id="ARBA00023004"/>
    </source>
</evidence>
<accession>A0ABV8TZ67</accession>
<feature type="domain" description="Dyp-type peroxidase C-terminal" evidence="10">
    <location>
        <begin position="212"/>
        <end position="387"/>
    </location>
</feature>
<evidence type="ECO:0000313" key="11">
    <source>
        <dbReference type="EMBL" id="MFC4335967.1"/>
    </source>
</evidence>
<gene>
    <name evidence="11" type="ORF">ACFPET_12205</name>
</gene>